<proteinExistence type="predicted"/>
<reference evidence="2" key="1">
    <citation type="journal article" date="2023" name="Mol. Phylogenet. Evol.">
        <title>Genome-scale phylogeny and comparative genomics of the fungal order Sordariales.</title>
        <authorList>
            <person name="Hensen N."/>
            <person name="Bonometti L."/>
            <person name="Westerberg I."/>
            <person name="Brannstrom I.O."/>
            <person name="Guillou S."/>
            <person name="Cros-Aarteil S."/>
            <person name="Calhoun S."/>
            <person name="Haridas S."/>
            <person name="Kuo A."/>
            <person name="Mondo S."/>
            <person name="Pangilinan J."/>
            <person name="Riley R."/>
            <person name="LaButti K."/>
            <person name="Andreopoulos B."/>
            <person name="Lipzen A."/>
            <person name="Chen C."/>
            <person name="Yan M."/>
            <person name="Daum C."/>
            <person name="Ng V."/>
            <person name="Clum A."/>
            <person name="Steindorff A."/>
            <person name="Ohm R.A."/>
            <person name="Martin F."/>
            <person name="Silar P."/>
            <person name="Natvig D.O."/>
            <person name="Lalanne C."/>
            <person name="Gautier V."/>
            <person name="Ament-Velasquez S.L."/>
            <person name="Kruys A."/>
            <person name="Hutchinson M.I."/>
            <person name="Powell A.J."/>
            <person name="Barry K."/>
            <person name="Miller A.N."/>
            <person name="Grigoriev I.V."/>
            <person name="Debuchy R."/>
            <person name="Gladieux P."/>
            <person name="Hiltunen Thoren M."/>
            <person name="Johannesson H."/>
        </authorList>
    </citation>
    <scope>NUCLEOTIDE SEQUENCE</scope>
    <source>
        <strain evidence="2">CBS 532.94</strain>
    </source>
</reference>
<feature type="region of interest" description="Disordered" evidence="1">
    <location>
        <begin position="267"/>
        <end position="288"/>
    </location>
</feature>
<protein>
    <submittedName>
        <fullName evidence="2">Uncharacterized protein</fullName>
    </submittedName>
</protein>
<dbReference type="Proteomes" id="UP001303760">
    <property type="component" value="Unassembled WGS sequence"/>
</dbReference>
<dbReference type="AlphaFoldDB" id="A0AAN7C6L5"/>
<accession>A0AAN7C6L5</accession>
<feature type="non-terminal residue" evidence="2">
    <location>
        <position position="1"/>
    </location>
</feature>
<feature type="compositionally biased region" description="Basic and acidic residues" evidence="1">
    <location>
        <begin position="275"/>
        <end position="288"/>
    </location>
</feature>
<gene>
    <name evidence="2" type="ORF">C8A03DRAFT_17003</name>
</gene>
<name>A0AAN7C6L5_9PEZI</name>
<evidence type="ECO:0000256" key="1">
    <source>
        <dbReference type="SAM" id="MobiDB-lite"/>
    </source>
</evidence>
<reference evidence="2" key="2">
    <citation type="submission" date="2023-05" db="EMBL/GenBank/DDBJ databases">
        <authorList>
            <consortium name="Lawrence Berkeley National Laboratory"/>
            <person name="Steindorff A."/>
            <person name="Hensen N."/>
            <person name="Bonometti L."/>
            <person name="Westerberg I."/>
            <person name="Brannstrom I.O."/>
            <person name="Guillou S."/>
            <person name="Cros-Aarteil S."/>
            <person name="Calhoun S."/>
            <person name="Haridas S."/>
            <person name="Kuo A."/>
            <person name="Mondo S."/>
            <person name="Pangilinan J."/>
            <person name="Riley R."/>
            <person name="Labutti K."/>
            <person name="Andreopoulos B."/>
            <person name="Lipzen A."/>
            <person name="Chen C."/>
            <person name="Yanf M."/>
            <person name="Daum C."/>
            <person name="Ng V."/>
            <person name="Clum A."/>
            <person name="Ohm R."/>
            <person name="Martin F."/>
            <person name="Silar P."/>
            <person name="Natvig D."/>
            <person name="Lalanne C."/>
            <person name="Gautier V."/>
            <person name="Ament-Velasquez S.L."/>
            <person name="Kruys A."/>
            <person name="Hutchinson M.I."/>
            <person name="Powell A.J."/>
            <person name="Barry K."/>
            <person name="Miller A.N."/>
            <person name="Grigoriev I.V."/>
            <person name="Debuchy R."/>
            <person name="Gladieux P."/>
            <person name="Thoren M.H."/>
            <person name="Johannesson H."/>
        </authorList>
    </citation>
    <scope>NUCLEOTIDE SEQUENCE</scope>
    <source>
        <strain evidence="2">CBS 532.94</strain>
    </source>
</reference>
<dbReference type="EMBL" id="MU860198">
    <property type="protein sequence ID" value="KAK4236349.1"/>
    <property type="molecule type" value="Genomic_DNA"/>
</dbReference>
<evidence type="ECO:0000313" key="3">
    <source>
        <dbReference type="Proteomes" id="UP001303760"/>
    </source>
</evidence>
<organism evidence="2 3">
    <name type="scientific">Achaetomium macrosporum</name>
    <dbReference type="NCBI Taxonomy" id="79813"/>
    <lineage>
        <taxon>Eukaryota</taxon>
        <taxon>Fungi</taxon>
        <taxon>Dikarya</taxon>
        <taxon>Ascomycota</taxon>
        <taxon>Pezizomycotina</taxon>
        <taxon>Sordariomycetes</taxon>
        <taxon>Sordariomycetidae</taxon>
        <taxon>Sordariales</taxon>
        <taxon>Chaetomiaceae</taxon>
        <taxon>Achaetomium</taxon>
    </lineage>
</organism>
<comment type="caution">
    <text evidence="2">The sequence shown here is derived from an EMBL/GenBank/DDBJ whole genome shotgun (WGS) entry which is preliminary data.</text>
</comment>
<keyword evidence="3" id="KW-1185">Reference proteome</keyword>
<sequence length="288" mass="32095">TLSSPPEPNAWAQLDAKLVDLLDELCHAENESFLCAHVDNQALNIRCEHSDAESVPMRPRPPRKACRVAVDPQRYPSAFDWAAAFRRAAHSFLRARQAAVPLLREFSGRDPQEDCLAGPNFHESGHISWAGEAIIEHAATHWDCILADQTAPVDPRPNRSQADKYLLRSELLACACLMRLEINDTLWGGEFRGRRLRVGNSPVKNTVVSFEDTRVRVIQASYDPSSPTPALVFTLRGSYTLDAGATATCSKDTVWAILWWIVNPDGPSDSPIGPKSEKPNERLLRPRR</sequence>
<evidence type="ECO:0000313" key="2">
    <source>
        <dbReference type="EMBL" id="KAK4236349.1"/>
    </source>
</evidence>